<dbReference type="GO" id="GO:0006040">
    <property type="term" value="P:amino sugar metabolic process"/>
    <property type="evidence" value="ECO:0007669"/>
    <property type="project" value="InterPro"/>
</dbReference>
<dbReference type="NCBIfam" id="NF007144">
    <property type="entry name" value="PRK09585.2-3"/>
    <property type="match status" value="1"/>
</dbReference>
<proteinExistence type="predicted"/>
<dbReference type="PANTHER" id="PTHR30605">
    <property type="entry name" value="ANHYDRO-N-ACETYLMURAMIC ACID KINASE"/>
    <property type="match status" value="1"/>
</dbReference>
<keyword evidence="1" id="KW-0418">Kinase</keyword>
<dbReference type="GO" id="GO:0009254">
    <property type="term" value="P:peptidoglycan turnover"/>
    <property type="evidence" value="ECO:0007669"/>
    <property type="project" value="InterPro"/>
</dbReference>
<dbReference type="GO" id="GO:0016773">
    <property type="term" value="F:phosphotransferase activity, alcohol group as acceptor"/>
    <property type="evidence" value="ECO:0007669"/>
    <property type="project" value="InterPro"/>
</dbReference>
<dbReference type="RefSeq" id="WP_105044917.1">
    <property type="nucleotide sequence ID" value="NZ_CP150662.1"/>
</dbReference>
<keyword evidence="2" id="KW-1185">Reference proteome</keyword>
<dbReference type="GO" id="GO:0016301">
    <property type="term" value="F:kinase activity"/>
    <property type="evidence" value="ECO:0007669"/>
    <property type="project" value="UniProtKB-KW"/>
</dbReference>
<dbReference type="PANTHER" id="PTHR30605:SF0">
    <property type="entry name" value="ANHYDRO-N-ACETYLMURAMIC ACID KINASE"/>
    <property type="match status" value="1"/>
</dbReference>
<dbReference type="AlphaFoldDB" id="A0A2S7W972"/>
<dbReference type="SUPFAM" id="SSF53067">
    <property type="entry name" value="Actin-like ATPase domain"/>
    <property type="match status" value="1"/>
</dbReference>
<keyword evidence="1" id="KW-0808">Transferase</keyword>
<organism evidence="1 2">
    <name type="scientific">Polaribacter gangjinensis</name>
    <dbReference type="NCBI Taxonomy" id="574710"/>
    <lineage>
        <taxon>Bacteria</taxon>
        <taxon>Pseudomonadati</taxon>
        <taxon>Bacteroidota</taxon>
        <taxon>Flavobacteriia</taxon>
        <taxon>Flavobacteriales</taxon>
        <taxon>Flavobacteriaceae</taxon>
    </lineage>
</organism>
<dbReference type="OrthoDB" id="9763949at2"/>
<accession>A0A2S7W972</accession>
<protein>
    <submittedName>
        <fullName evidence="1">Anhydro-N-acetylmuramic acid kinase</fullName>
    </submittedName>
</protein>
<evidence type="ECO:0000313" key="1">
    <source>
        <dbReference type="EMBL" id="PQJ73762.1"/>
    </source>
</evidence>
<name>A0A2S7W972_9FLAO</name>
<dbReference type="InterPro" id="IPR043129">
    <property type="entry name" value="ATPase_NBD"/>
</dbReference>
<comment type="caution">
    <text evidence="1">The sequence shown here is derived from an EMBL/GenBank/DDBJ whole genome shotgun (WGS) entry which is preliminary data.</text>
</comment>
<dbReference type="Pfam" id="PF03702">
    <property type="entry name" value="AnmK"/>
    <property type="match status" value="1"/>
</dbReference>
<dbReference type="InterPro" id="IPR005338">
    <property type="entry name" value="Anhydro_N_Ac-Mur_kinase"/>
</dbReference>
<dbReference type="EMBL" id="MSCL01000001">
    <property type="protein sequence ID" value="PQJ73762.1"/>
    <property type="molecule type" value="Genomic_DNA"/>
</dbReference>
<dbReference type="Proteomes" id="UP000237608">
    <property type="component" value="Unassembled WGS sequence"/>
</dbReference>
<reference evidence="1 2" key="1">
    <citation type="submission" date="2016-12" db="EMBL/GenBank/DDBJ databases">
        <title>Trade-off between light-utilization and light-protection in marine flavobacteria.</title>
        <authorList>
            <person name="Kumagai Y."/>
            <person name="Yoshizawa S."/>
            <person name="Kogure K."/>
            <person name="Iwasaki W."/>
        </authorList>
    </citation>
    <scope>NUCLEOTIDE SEQUENCE [LARGE SCALE GENOMIC DNA]</scope>
    <source>
        <strain evidence="1 2">KCTC 22729</strain>
    </source>
</reference>
<gene>
    <name evidence="1" type="ORF">BTO13_00040</name>
</gene>
<dbReference type="GO" id="GO:0005524">
    <property type="term" value="F:ATP binding"/>
    <property type="evidence" value="ECO:0007669"/>
    <property type="project" value="InterPro"/>
</dbReference>
<sequence>MNKNTFSILGLMSGTSLDGIDLAHVTFQRDAYQNFQILHAETIPYPKKWRTILQNALYESHEKLQELSIEYANYLGEEINRFIKKYDIEAIDFVASHGHTILHQPEKGITLQIGDGQTIANKTQQKVVCDFRTQDVALGGQGAPLVPIGDELLFAQYDYCMNLGGFANVSSNENGRRIAFDICPVNVVLNFYANKLGFDFDANGDIAKSATFDKALFHQLNTLDYYSKNPPKSLGIEWVQKTIFPILEASKATPQTILRTFSDHIAYQIANTISEGKKVLCTGGGTYNTYLLEKLIFFKNCDLIIPDKNLIEFKEALIFAFLGLLRIENQINCLSSVTGAQKNHSSGVLFYPNP</sequence>
<dbReference type="Gene3D" id="3.30.420.40">
    <property type="match status" value="2"/>
</dbReference>
<evidence type="ECO:0000313" key="2">
    <source>
        <dbReference type="Proteomes" id="UP000237608"/>
    </source>
</evidence>